<keyword evidence="1" id="KW-1133">Transmembrane helix</keyword>
<dbReference type="EMBL" id="JACCCC010000001">
    <property type="protein sequence ID" value="NYE44891.1"/>
    <property type="molecule type" value="Genomic_DNA"/>
</dbReference>
<feature type="transmembrane region" description="Helical" evidence="1">
    <location>
        <begin position="42"/>
        <end position="60"/>
    </location>
</feature>
<keyword evidence="1" id="KW-0812">Transmembrane</keyword>
<feature type="transmembrane region" description="Helical" evidence="1">
    <location>
        <begin position="13"/>
        <end position="36"/>
    </location>
</feature>
<protein>
    <submittedName>
        <fullName evidence="2">Putative negative regulator of RcsB-dependent stress response</fullName>
    </submittedName>
</protein>
<gene>
    <name evidence="2" type="ORF">HDA32_000011</name>
</gene>
<keyword evidence="3" id="KW-1185">Reference proteome</keyword>
<organism evidence="2 3">
    <name type="scientific">Spinactinospora alkalitolerans</name>
    <dbReference type="NCBI Taxonomy" id="687207"/>
    <lineage>
        <taxon>Bacteria</taxon>
        <taxon>Bacillati</taxon>
        <taxon>Actinomycetota</taxon>
        <taxon>Actinomycetes</taxon>
        <taxon>Streptosporangiales</taxon>
        <taxon>Nocardiopsidaceae</taxon>
        <taxon>Spinactinospora</taxon>
    </lineage>
</organism>
<comment type="caution">
    <text evidence="2">The sequence shown here is derived from an EMBL/GenBank/DDBJ whole genome shotgun (WGS) entry which is preliminary data.</text>
</comment>
<reference evidence="2 3" key="1">
    <citation type="submission" date="2020-07" db="EMBL/GenBank/DDBJ databases">
        <title>Sequencing the genomes of 1000 actinobacteria strains.</title>
        <authorList>
            <person name="Klenk H.-P."/>
        </authorList>
    </citation>
    <scope>NUCLEOTIDE SEQUENCE [LARGE SCALE GENOMIC DNA]</scope>
    <source>
        <strain evidence="2 3">CXB654</strain>
    </source>
</reference>
<evidence type="ECO:0000313" key="3">
    <source>
        <dbReference type="Proteomes" id="UP000589036"/>
    </source>
</evidence>
<dbReference type="RefSeq" id="WP_179641212.1">
    <property type="nucleotide sequence ID" value="NZ_BAAAYY010000005.1"/>
</dbReference>
<dbReference type="Proteomes" id="UP000589036">
    <property type="component" value="Unassembled WGS sequence"/>
</dbReference>
<dbReference type="AlphaFoldDB" id="A0A852TN93"/>
<accession>A0A852TN93</accession>
<proteinExistence type="predicted"/>
<evidence type="ECO:0000256" key="1">
    <source>
        <dbReference type="SAM" id="Phobius"/>
    </source>
</evidence>
<sequence>MFWRETNRSVLRAWWRAVLIGLVAGVVIGAAALLVVDRWQDAGQAGLVGAVVAFFVRFLAKPVDERRE</sequence>
<evidence type="ECO:0000313" key="2">
    <source>
        <dbReference type="EMBL" id="NYE44891.1"/>
    </source>
</evidence>
<name>A0A852TN93_9ACTN</name>
<keyword evidence="1" id="KW-0472">Membrane</keyword>